<dbReference type="RefSeq" id="WP_092057444.1">
    <property type="nucleotide sequence ID" value="NZ_FOJJ01000034.1"/>
</dbReference>
<dbReference type="EMBL" id="VJVV01000004">
    <property type="protein sequence ID" value="TRO82392.1"/>
    <property type="molecule type" value="Genomic_DNA"/>
</dbReference>
<evidence type="ECO:0000256" key="1">
    <source>
        <dbReference type="SAM" id="Phobius"/>
    </source>
</evidence>
<dbReference type="Pfam" id="PF13548">
    <property type="entry name" value="DUF4126"/>
    <property type="match status" value="1"/>
</dbReference>
<name>A0A550JGR4_9BACT</name>
<accession>A0A550JGR4</accession>
<keyword evidence="1" id="KW-0472">Membrane</keyword>
<keyword evidence="1" id="KW-0812">Transmembrane</keyword>
<dbReference type="OrthoDB" id="181455at2"/>
<proteinExistence type="predicted"/>
<evidence type="ECO:0000313" key="3">
    <source>
        <dbReference type="EMBL" id="TRO82392.1"/>
    </source>
</evidence>
<keyword evidence="1" id="KW-1133">Transmembrane helix</keyword>
<organism evidence="3 4">
    <name type="scientific">Trichloromonas acetexigens</name>
    <dbReference type="NCBI Taxonomy" id="38815"/>
    <lineage>
        <taxon>Bacteria</taxon>
        <taxon>Pseudomonadati</taxon>
        <taxon>Thermodesulfobacteriota</taxon>
        <taxon>Desulfuromonadia</taxon>
        <taxon>Desulfuromonadales</taxon>
        <taxon>Trichloromonadaceae</taxon>
        <taxon>Trichloromonas</taxon>
    </lineage>
</organism>
<dbReference type="InterPro" id="IPR025196">
    <property type="entry name" value="DUF4126"/>
</dbReference>
<keyword evidence="4" id="KW-1185">Reference proteome</keyword>
<sequence>MEHLDQLIHTIALSMGAAWASGINLYAAILTLGVLGATGNMTLPPGLEVLTDPMVIFAAGAMYFIEFFADKTPGVDTGWDTIHTFIRIPAGAVLAAGAIGEVSPALSIAVGLVGGGLAAGTHLTKSGSRIMINTSPEPFSNWFASLGEDVLVIAGLWTALHSPWIFVGALILFILLMVWLLPKIWRGVKAVLNAVARLFRKQPLQLPPPENGGGDMGG</sequence>
<dbReference type="Proteomes" id="UP000317155">
    <property type="component" value="Unassembled WGS sequence"/>
</dbReference>
<dbReference type="AlphaFoldDB" id="A0A550JGR4"/>
<protein>
    <submittedName>
        <fullName evidence="3">DUF4126 domain-containing protein</fullName>
    </submittedName>
</protein>
<evidence type="ECO:0000259" key="2">
    <source>
        <dbReference type="Pfam" id="PF13548"/>
    </source>
</evidence>
<reference evidence="3 4" key="1">
    <citation type="submission" date="2019-07" db="EMBL/GenBank/DDBJ databases">
        <title>Insights of Desulfuromonas acetexigens electromicrobiology.</title>
        <authorList>
            <person name="Katuri K."/>
            <person name="Sapireddy V."/>
            <person name="Shaw D.R."/>
            <person name="Saikaly P."/>
        </authorList>
    </citation>
    <scope>NUCLEOTIDE SEQUENCE [LARGE SCALE GENOMIC DNA]</scope>
    <source>
        <strain evidence="3 4">2873</strain>
    </source>
</reference>
<feature type="transmembrane region" description="Helical" evidence="1">
    <location>
        <begin position="47"/>
        <end position="65"/>
    </location>
</feature>
<comment type="caution">
    <text evidence="3">The sequence shown here is derived from an EMBL/GenBank/DDBJ whole genome shotgun (WGS) entry which is preliminary data.</text>
</comment>
<feature type="transmembrane region" description="Helical" evidence="1">
    <location>
        <begin position="163"/>
        <end position="181"/>
    </location>
</feature>
<evidence type="ECO:0000313" key="4">
    <source>
        <dbReference type="Proteomes" id="UP000317155"/>
    </source>
</evidence>
<feature type="transmembrane region" description="Helical" evidence="1">
    <location>
        <begin position="85"/>
        <end position="118"/>
    </location>
</feature>
<gene>
    <name evidence="3" type="ORF">FL622_07395</name>
</gene>
<feature type="transmembrane region" description="Helical" evidence="1">
    <location>
        <begin position="12"/>
        <end position="35"/>
    </location>
</feature>
<feature type="domain" description="DUF4126" evidence="2">
    <location>
        <begin position="11"/>
        <end position="183"/>
    </location>
</feature>